<dbReference type="InterPro" id="IPR050266">
    <property type="entry name" value="AB_hydrolase_sf"/>
</dbReference>
<dbReference type="SUPFAM" id="SSF53474">
    <property type="entry name" value="alpha/beta-Hydrolases"/>
    <property type="match status" value="1"/>
</dbReference>
<dbReference type="OrthoDB" id="9808398at2"/>
<dbReference type="ESTHER" id="9chro-a3ivg5">
    <property type="family name" value="6_AlphaBeta_hydrolase"/>
</dbReference>
<dbReference type="RefSeq" id="WP_009543498.1">
    <property type="nucleotide sequence ID" value="NC_010546.1"/>
</dbReference>
<dbReference type="AlphaFoldDB" id="B1WUE2"/>
<dbReference type="eggNOG" id="COG2267">
    <property type="taxonomic scope" value="Bacteria"/>
</dbReference>
<protein>
    <submittedName>
        <fullName evidence="2">Probable alpha/beta hydrolase</fullName>
    </submittedName>
</protein>
<dbReference type="HOGENOM" id="CLU_020336_50_2_3"/>
<dbReference type="Gene3D" id="3.40.50.1820">
    <property type="entry name" value="alpha/beta hydrolase"/>
    <property type="match status" value="1"/>
</dbReference>
<dbReference type="GO" id="GO:0016020">
    <property type="term" value="C:membrane"/>
    <property type="evidence" value="ECO:0007669"/>
    <property type="project" value="TreeGrafter"/>
</dbReference>
<sequence>MKLHITIKGQGYPILCLHGHPGSGHSLSVFTDHLSKRFLTLSPDLRGYGNSRYRKQFDMRAHLIDLKELLDDYNIDQCILLGWSLGGILALELILQCPEKFTGLILIASAARPYGNHPKVSNQELIYAGIAGILNSLKPGWQWNIDTFAKKSLFRYLIGQQTPVAYEYLAKYGVKAYFQTSQFANQALSNALKASYNRLEELEKIDIPCLVLAGSEDRHITAQSSEETAKNLRKSQYICYLNHAHLFPWEIPEKVLKDIDQWLSENRNYN</sequence>
<dbReference type="KEGG" id="cyt:cce_4448"/>
<dbReference type="EMBL" id="CP000806">
    <property type="protein sequence ID" value="ACB53796.1"/>
    <property type="molecule type" value="Genomic_DNA"/>
</dbReference>
<dbReference type="PANTHER" id="PTHR43798:SF33">
    <property type="entry name" value="HYDROLASE, PUTATIVE (AFU_ORTHOLOGUE AFUA_2G14860)-RELATED"/>
    <property type="match status" value="1"/>
</dbReference>
<evidence type="ECO:0000313" key="3">
    <source>
        <dbReference type="Proteomes" id="UP000001203"/>
    </source>
</evidence>
<keyword evidence="2" id="KW-0378">Hydrolase</keyword>
<dbReference type="STRING" id="43989.cce_4448"/>
<dbReference type="Pfam" id="PF12146">
    <property type="entry name" value="Hydrolase_4"/>
    <property type="match status" value="1"/>
</dbReference>
<keyword evidence="3" id="KW-1185">Reference proteome</keyword>
<dbReference type="InterPro" id="IPR029058">
    <property type="entry name" value="AB_hydrolase_fold"/>
</dbReference>
<feature type="domain" description="Serine aminopeptidase S33" evidence="1">
    <location>
        <begin position="15"/>
        <end position="245"/>
    </location>
</feature>
<dbReference type="Proteomes" id="UP000001203">
    <property type="component" value="Chromosome circular"/>
</dbReference>
<dbReference type="GO" id="GO:0016787">
    <property type="term" value="F:hydrolase activity"/>
    <property type="evidence" value="ECO:0007669"/>
    <property type="project" value="UniProtKB-KW"/>
</dbReference>
<reference evidence="2 3" key="1">
    <citation type="journal article" date="2008" name="Proc. Natl. Acad. Sci. U.S.A.">
        <title>The genome of Cyanothece 51142, a unicellular diazotrophic cyanobacterium important in the marine nitrogen cycle.</title>
        <authorList>
            <person name="Welsh E.A."/>
            <person name="Liberton M."/>
            <person name="Stoeckel J."/>
            <person name="Loh T."/>
            <person name="Elvitigala T."/>
            <person name="Wang C."/>
            <person name="Wollam A."/>
            <person name="Fulton R.S."/>
            <person name="Clifton S.W."/>
            <person name="Jacobs J.M."/>
            <person name="Aurora R."/>
            <person name="Ghosh B.K."/>
            <person name="Sherman L.A."/>
            <person name="Smith R.D."/>
            <person name="Wilson R.K."/>
            <person name="Pakrasi H.B."/>
        </authorList>
    </citation>
    <scope>NUCLEOTIDE SEQUENCE [LARGE SCALE GENOMIC DNA]</scope>
    <source>
        <strain evidence="3">ATCC 51142 / BH68</strain>
    </source>
</reference>
<accession>B1WUE2</accession>
<evidence type="ECO:0000259" key="1">
    <source>
        <dbReference type="Pfam" id="PF12146"/>
    </source>
</evidence>
<dbReference type="InterPro" id="IPR022742">
    <property type="entry name" value="Hydrolase_4"/>
</dbReference>
<evidence type="ECO:0000313" key="2">
    <source>
        <dbReference type="EMBL" id="ACB53796.1"/>
    </source>
</evidence>
<dbReference type="PRINTS" id="PR00111">
    <property type="entry name" value="ABHYDROLASE"/>
</dbReference>
<dbReference type="PANTHER" id="PTHR43798">
    <property type="entry name" value="MONOACYLGLYCEROL LIPASE"/>
    <property type="match status" value="1"/>
</dbReference>
<dbReference type="InterPro" id="IPR000073">
    <property type="entry name" value="AB_hydrolase_1"/>
</dbReference>
<proteinExistence type="predicted"/>
<organism evidence="2 3">
    <name type="scientific">Crocosphaera subtropica (strain ATCC 51142 / BH68)</name>
    <name type="common">Cyanothece sp. (strain ATCC 51142)</name>
    <dbReference type="NCBI Taxonomy" id="43989"/>
    <lineage>
        <taxon>Bacteria</taxon>
        <taxon>Bacillati</taxon>
        <taxon>Cyanobacteriota</taxon>
        <taxon>Cyanophyceae</taxon>
        <taxon>Oscillatoriophycideae</taxon>
        <taxon>Chroococcales</taxon>
        <taxon>Aphanothecaceae</taxon>
        <taxon>Crocosphaera</taxon>
        <taxon>Crocosphaera subtropica</taxon>
    </lineage>
</organism>
<name>B1WUE2_CROS5</name>
<gene>
    <name evidence="2" type="ordered locus">cce_4448</name>
</gene>